<dbReference type="HAMAP" id="MF_00819">
    <property type="entry name" value="SpoVG"/>
    <property type="match status" value="1"/>
</dbReference>
<protein>
    <recommendedName>
        <fullName evidence="4">Putative septation protein SpoVG</fullName>
    </recommendedName>
</protein>
<dbReference type="EMBL" id="MEYH01000049">
    <property type="protein sequence ID" value="OGD15721.1"/>
    <property type="molecule type" value="Genomic_DNA"/>
</dbReference>
<dbReference type="PANTHER" id="PTHR38429:SF1">
    <property type="entry name" value="SEPTATION PROTEIN SPOVG-RELATED"/>
    <property type="match status" value="1"/>
</dbReference>
<keyword evidence="1 4" id="KW-0132">Cell division</keyword>
<evidence type="ECO:0000256" key="1">
    <source>
        <dbReference type="ARBA" id="ARBA00022618"/>
    </source>
</evidence>
<dbReference type="GO" id="GO:0000917">
    <property type="term" value="P:division septum assembly"/>
    <property type="evidence" value="ECO:0007669"/>
    <property type="project" value="UniProtKB-KW"/>
</dbReference>
<comment type="caution">
    <text evidence="6">The sequence shown here is derived from an EMBL/GenBank/DDBJ whole genome shotgun (WGS) entry which is preliminary data.</text>
</comment>
<dbReference type="STRING" id="1797291.A2V47_00865"/>
<dbReference type="GO" id="GO:0030435">
    <property type="term" value="P:sporulation resulting in formation of a cellular spore"/>
    <property type="evidence" value="ECO:0007669"/>
    <property type="project" value="InterPro"/>
</dbReference>
<organism evidence="6 7">
    <name type="scientific">Candidatus Sediminicultor quintus</name>
    <dbReference type="NCBI Taxonomy" id="1797291"/>
    <lineage>
        <taxon>Bacteria</taxon>
        <taxon>Pseudomonadati</taxon>
        <taxon>Atribacterota</taxon>
        <taxon>Candidatus Phoenicimicrobiia</taxon>
        <taxon>Candidatus Pheonicimicrobiales</taxon>
        <taxon>Candidatus Phoenicimicrobiaceae</taxon>
        <taxon>Candidatus Sediminicultor</taxon>
    </lineage>
</organism>
<name>A0A1F5AB07_9BACT</name>
<feature type="region of interest" description="Disordered" evidence="5">
    <location>
        <begin position="87"/>
        <end position="120"/>
    </location>
</feature>
<sequence>MEITDVRLRKIETEGKLRAYVSITFDDSFVVHDLRVIDGNKGMFVAMPSKRLPNGDHKDIAHPINTEIREKIQNAVLDVYRRELEEAPQDKAEAKAEEKEEVAEETETEEEDEKIEEGLF</sequence>
<evidence type="ECO:0000313" key="7">
    <source>
        <dbReference type="Proteomes" id="UP000177701"/>
    </source>
</evidence>
<dbReference type="InterPro" id="IPR036751">
    <property type="entry name" value="SpoVG_sf"/>
</dbReference>
<dbReference type="Pfam" id="PF04026">
    <property type="entry name" value="SpoVG"/>
    <property type="match status" value="1"/>
</dbReference>
<dbReference type="SUPFAM" id="SSF160537">
    <property type="entry name" value="SpoVG-like"/>
    <property type="match status" value="1"/>
</dbReference>
<keyword evidence="2 4" id="KW-0717">Septation</keyword>
<evidence type="ECO:0000256" key="5">
    <source>
        <dbReference type="SAM" id="MobiDB-lite"/>
    </source>
</evidence>
<evidence type="ECO:0000256" key="3">
    <source>
        <dbReference type="ARBA" id="ARBA00023306"/>
    </source>
</evidence>
<gene>
    <name evidence="4" type="primary">spoVG</name>
    <name evidence="6" type="ORF">A2V47_00865</name>
</gene>
<feature type="compositionally biased region" description="Basic and acidic residues" evidence="5">
    <location>
        <begin position="87"/>
        <end position="98"/>
    </location>
</feature>
<accession>A0A1F5AB07</accession>
<dbReference type="AlphaFoldDB" id="A0A1F5AB07"/>
<dbReference type="Proteomes" id="UP000177701">
    <property type="component" value="Unassembled WGS sequence"/>
</dbReference>
<proteinExistence type="inferred from homology"/>
<comment type="similarity">
    <text evidence="4">Belongs to the SpoVG family.</text>
</comment>
<evidence type="ECO:0000313" key="6">
    <source>
        <dbReference type="EMBL" id="OGD15721.1"/>
    </source>
</evidence>
<comment type="function">
    <text evidence="4">Could be involved in septation.</text>
</comment>
<dbReference type="NCBIfam" id="NF009749">
    <property type="entry name" value="PRK13259.1"/>
    <property type="match status" value="1"/>
</dbReference>
<dbReference type="InterPro" id="IPR007170">
    <property type="entry name" value="SpoVG"/>
</dbReference>
<dbReference type="Gene3D" id="3.30.1120.40">
    <property type="entry name" value="Stage V sporulation protein G"/>
    <property type="match status" value="1"/>
</dbReference>
<evidence type="ECO:0000256" key="2">
    <source>
        <dbReference type="ARBA" id="ARBA00023210"/>
    </source>
</evidence>
<reference evidence="6 7" key="1">
    <citation type="journal article" date="2016" name="Nat. Commun.">
        <title>Thousands of microbial genomes shed light on interconnected biogeochemical processes in an aquifer system.</title>
        <authorList>
            <person name="Anantharaman K."/>
            <person name="Brown C.T."/>
            <person name="Hug L.A."/>
            <person name="Sharon I."/>
            <person name="Castelle C.J."/>
            <person name="Probst A.J."/>
            <person name="Thomas B.C."/>
            <person name="Singh A."/>
            <person name="Wilkins M.J."/>
            <person name="Karaoz U."/>
            <person name="Brodie E.L."/>
            <person name="Williams K.H."/>
            <person name="Hubbard S.S."/>
            <person name="Banfield J.F."/>
        </authorList>
    </citation>
    <scope>NUCLEOTIDE SEQUENCE [LARGE SCALE GENOMIC DNA]</scope>
</reference>
<evidence type="ECO:0000256" key="4">
    <source>
        <dbReference type="HAMAP-Rule" id="MF_00819"/>
    </source>
</evidence>
<feature type="compositionally biased region" description="Acidic residues" evidence="5">
    <location>
        <begin position="99"/>
        <end position="120"/>
    </location>
</feature>
<keyword evidence="3 4" id="KW-0131">Cell cycle</keyword>
<dbReference type="PANTHER" id="PTHR38429">
    <property type="entry name" value="SEPTATION PROTEIN SPOVG-RELATED"/>
    <property type="match status" value="1"/>
</dbReference>